<evidence type="ECO:0000256" key="1">
    <source>
        <dbReference type="SAM" id="MobiDB-lite"/>
    </source>
</evidence>
<evidence type="ECO:0000313" key="2">
    <source>
        <dbReference type="EMBL" id="AGF95832.1"/>
    </source>
</evidence>
<accession>M1P607</accession>
<sequence length="37" mass="3694">MFNEGKIPGNAGGIAARIGVPGMKSGRSVSRSVSFTG</sequence>
<name>M1P607_METMZ</name>
<protein>
    <submittedName>
        <fullName evidence="2">Uncharacterized protein</fullName>
    </submittedName>
</protein>
<dbReference type="EMBL" id="CP004144">
    <property type="protein sequence ID" value="AGF95832.1"/>
    <property type="molecule type" value="Genomic_DNA"/>
</dbReference>
<reference evidence="2 3" key="1">
    <citation type="journal article" date="2013" name="Genome Announc.">
        <title>Complete Genome of a Methanosarcina mazei Strain Isolated from Sediment Samples from an Amazonian Flooded Area.</title>
        <authorList>
            <person name="Assis das Gracas D."/>
            <person name="Thiago Juca Ramos R."/>
            <person name="Vieira Araujo A.C."/>
            <person name="Zahlouth R."/>
            <person name="Ribeiro Carneiro A."/>
            <person name="Souza Lopes T."/>
            <person name="Azevedo Barauna R."/>
            <person name="Azevedo V."/>
            <person name="Cruz Schneider M.P."/>
            <person name="Pellizari V.H."/>
            <person name="Silva A."/>
        </authorList>
    </citation>
    <scope>NUCLEOTIDE SEQUENCE [LARGE SCALE GENOMIC DNA]</scope>
    <source>
        <strain evidence="2 3">Tuc01</strain>
    </source>
</reference>
<dbReference type="AlphaFoldDB" id="M1P607"/>
<dbReference type="HOGENOM" id="CLU_3338437_0_0_2"/>
<proteinExistence type="predicted"/>
<dbReference type="KEGG" id="mmaz:MmTuc01_0390"/>
<feature type="compositionally biased region" description="Polar residues" evidence="1">
    <location>
        <begin position="27"/>
        <end position="37"/>
    </location>
</feature>
<organism evidence="2 3">
    <name type="scientific">Methanosarcina mazei Tuc01</name>
    <dbReference type="NCBI Taxonomy" id="1236903"/>
    <lineage>
        <taxon>Archaea</taxon>
        <taxon>Methanobacteriati</taxon>
        <taxon>Methanobacteriota</taxon>
        <taxon>Stenosarchaea group</taxon>
        <taxon>Methanomicrobia</taxon>
        <taxon>Methanosarcinales</taxon>
        <taxon>Methanosarcinaceae</taxon>
        <taxon>Methanosarcina</taxon>
    </lineage>
</organism>
<dbReference type="BioCyc" id="MMAZ1236903:G139K-380-MONOMER"/>
<evidence type="ECO:0000313" key="3">
    <source>
        <dbReference type="Proteomes" id="UP000011718"/>
    </source>
</evidence>
<dbReference type="Proteomes" id="UP000011718">
    <property type="component" value="Chromosome"/>
</dbReference>
<gene>
    <name evidence="2" type="ORF">MmTuc01_0390</name>
</gene>
<feature type="region of interest" description="Disordered" evidence="1">
    <location>
        <begin position="1"/>
        <end position="37"/>
    </location>
</feature>